<dbReference type="Proteomes" id="UP000821866">
    <property type="component" value="Chromosome 3"/>
</dbReference>
<sequence length="319" mass="33935">MKKCRVSPIRVVASRVSPTMEPEGCPRKSSTSSPPAPRSSTPELQSLADQASLPGIHKPLQGRYLGEDTDDEGDVRRPTDGLSHRKVSLASSQPRSPPAKEPSAVKTVASPSTLSRRKRKCASIRKLLRSPSAAPSTPAVMSMNADATASVSVANRAAIEAGPATHQLARVRTPDHADTSTVPTKASAGLARHQGMEELQAIDQNRQRRTPLRETTNTLGHMSPGCVSGYLRLRTPSPSCPGTPPSTAGGVKGDLRRLMGSLDLTSERPPPATPNWHDHVSPAPLTSSPEMAECPFALPPDVGSGFVVSYKTLQRQQHI</sequence>
<organism evidence="2 3">
    <name type="scientific">Rhipicephalus microplus</name>
    <name type="common">Cattle tick</name>
    <name type="synonym">Boophilus microplus</name>
    <dbReference type="NCBI Taxonomy" id="6941"/>
    <lineage>
        <taxon>Eukaryota</taxon>
        <taxon>Metazoa</taxon>
        <taxon>Ecdysozoa</taxon>
        <taxon>Arthropoda</taxon>
        <taxon>Chelicerata</taxon>
        <taxon>Arachnida</taxon>
        <taxon>Acari</taxon>
        <taxon>Parasitiformes</taxon>
        <taxon>Ixodida</taxon>
        <taxon>Ixodoidea</taxon>
        <taxon>Ixodidae</taxon>
        <taxon>Rhipicephalinae</taxon>
        <taxon>Rhipicephalus</taxon>
        <taxon>Boophilus</taxon>
    </lineage>
</organism>
<feature type="compositionally biased region" description="Basic and acidic residues" evidence="1">
    <location>
        <begin position="74"/>
        <end position="83"/>
    </location>
</feature>
<protein>
    <submittedName>
        <fullName evidence="2">Uncharacterized protein</fullName>
    </submittedName>
</protein>
<accession>A0A9J6E770</accession>
<reference evidence="2" key="1">
    <citation type="journal article" date="2020" name="Cell">
        <title>Large-Scale Comparative Analyses of Tick Genomes Elucidate Their Genetic Diversity and Vector Capacities.</title>
        <authorList>
            <consortium name="Tick Genome and Microbiome Consortium (TIGMIC)"/>
            <person name="Jia N."/>
            <person name="Wang J."/>
            <person name="Shi W."/>
            <person name="Du L."/>
            <person name="Sun Y."/>
            <person name="Zhan W."/>
            <person name="Jiang J.F."/>
            <person name="Wang Q."/>
            <person name="Zhang B."/>
            <person name="Ji P."/>
            <person name="Bell-Sakyi L."/>
            <person name="Cui X.M."/>
            <person name="Yuan T.T."/>
            <person name="Jiang B.G."/>
            <person name="Yang W.F."/>
            <person name="Lam T.T."/>
            <person name="Chang Q.C."/>
            <person name="Ding S.J."/>
            <person name="Wang X.J."/>
            <person name="Zhu J.G."/>
            <person name="Ruan X.D."/>
            <person name="Zhao L."/>
            <person name="Wei J.T."/>
            <person name="Ye R.Z."/>
            <person name="Que T.C."/>
            <person name="Du C.H."/>
            <person name="Zhou Y.H."/>
            <person name="Cheng J.X."/>
            <person name="Dai P.F."/>
            <person name="Guo W.B."/>
            <person name="Han X.H."/>
            <person name="Huang E.J."/>
            <person name="Li L.F."/>
            <person name="Wei W."/>
            <person name="Gao Y.C."/>
            <person name="Liu J.Z."/>
            <person name="Shao H.Z."/>
            <person name="Wang X."/>
            <person name="Wang C.C."/>
            <person name="Yang T.C."/>
            <person name="Huo Q.B."/>
            <person name="Li W."/>
            <person name="Chen H.Y."/>
            <person name="Chen S.E."/>
            <person name="Zhou L.G."/>
            <person name="Ni X.B."/>
            <person name="Tian J.H."/>
            <person name="Sheng Y."/>
            <person name="Liu T."/>
            <person name="Pan Y.S."/>
            <person name="Xia L.Y."/>
            <person name="Li J."/>
            <person name="Zhao F."/>
            <person name="Cao W.C."/>
        </authorList>
    </citation>
    <scope>NUCLEOTIDE SEQUENCE</scope>
    <source>
        <strain evidence="2">Rmic-2018</strain>
    </source>
</reference>
<reference evidence="2" key="2">
    <citation type="submission" date="2021-09" db="EMBL/GenBank/DDBJ databases">
        <authorList>
            <person name="Jia N."/>
            <person name="Wang J."/>
            <person name="Shi W."/>
            <person name="Du L."/>
            <person name="Sun Y."/>
            <person name="Zhan W."/>
            <person name="Jiang J."/>
            <person name="Wang Q."/>
            <person name="Zhang B."/>
            <person name="Ji P."/>
            <person name="Sakyi L.B."/>
            <person name="Cui X."/>
            <person name="Yuan T."/>
            <person name="Jiang B."/>
            <person name="Yang W."/>
            <person name="Lam T.T.-Y."/>
            <person name="Chang Q."/>
            <person name="Ding S."/>
            <person name="Wang X."/>
            <person name="Zhu J."/>
            <person name="Ruan X."/>
            <person name="Zhao L."/>
            <person name="Wei J."/>
            <person name="Que T."/>
            <person name="Du C."/>
            <person name="Cheng J."/>
            <person name="Dai P."/>
            <person name="Han X."/>
            <person name="Huang E."/>
            <person name="Gao Y."/>
            <person name="Liu J."/>
            <person name="Shao H."/>
            <person name="Ye R."/>
            <person name="Li L."/>
            <person name="Wei W."/>
            <person name="Wang X."/>
            <person name="Wang C."/>
            <person name="Huo Q."/>
            <person name="Li W."/>
            <person name="Guo W."/>
            <person name="Chen H."/>
            <person name="Chen S."/>
            <person name="Zhou L."/>
            <person name="Zhou L."/>
            <person name="Ni X."/>
            <person name="Tian J."/>
            <person name="Zhou Y."/>
            <person name="Sheng Y."/>
            <person name="Liu T."/>
            <person name="Pan Y."/>
            <person name="Xia L."/>
            <person name="Li J."/>
            <person name="Zhao F."/>
            <person name="Cao W."/>
        </authorList>
    </citation>
    <scope>NUCLEOTIDE SEQUENCE</scope>
    <source>
        <strain evidence="2">Rmic-2018</strain>
        <tissue evidence="2">Larvae</tissue>
    </source>
</reference>
<dbReference type="AlphaFoldDB" id="A0A9J6E770"/>
<feature type="compositionally biased region" description="Low complexity" evidence="1">
    <location>
        <begin position="27"/>
        <end position="42"/>
    </location>
</feature>
<evidence type="ECO:0000256" key="1">
    <source>
        <dbReference type="SAM" id="MobiDB-lite"/>
    </source>
</evidence>
<dbReference type="EMBL" id="JABSTU010000005">
    <property type="protein sequence ID" value="KAH8030174.1"/>
    <property type="molecule type" value="Genomic_DNA"/>
</dbReference>
<feature type="region of interest" description="Disordered" evidence="1">
    <location>
        <begin position="263"/>
        <end position="288"/>
    </location>
</feature>
<name>A0A9J6E770_RHIMP</name>
<feature type="region of interest" description="Disordered" evidence="1">
    <location>
        <begin position="1"/>
        <end position="120"/>
    </location>
</feature>
<proteinExistence type="predicted"/>
<comment type="caution">
    <text evidence="2">The sequence shown here is derived from an EMBL/GenBank/DDBJ whole genome shotgun (WGS) entry which is preliminary data.</text>
</comment>
<gene>
    <name evidence="2" type="ORF">HPB51_006606</name>
</gene>
<evidence type="ECO:0000313" key="3">
    <source>
        <dbReference type="Proteomes" id="UP000821866"/>
    </source>
</evidence>
<evidence type="ECO:0000313" key="2">
    <source>
        <dbReference type="EMBL" id="KAH8030174.1"/>
    </source>
</evidence>
<keyword evidence="3" id="KW-1185">Reference proteome</keyword>
<feature type="region of interest" description="Disordered" evidence="1">
    <location>
        <begin position="167"/>
        <end position="191"/>
    </location>
</feature>